<evidence type="ECO:0000259" key="1">
    <source>
        <dbReference type="Pfam" id="PF05729"/>
    </source>
</evidence>
<dbReference type="PANTHER" id="PTHR46312">
    <property type="entry name" value="NACHT DOMAIN-CONTAINING PROTEIN"/>
    <property type="match status" value="1"/>
</dbReference>
<name>A0A558HKE3_9GAMM</name>
<dbReference type="Gene3D" id="3.40.50.300">
    <property type="entry name" value="P-loop containing nucleotide triphosphate hydrolases"/>
    <property type="match status" value="1"/>
</dbReference>
<dbReference type="Proteomes" id="UP000319941">
    <property type="component" value="Unassembled WGS sequence"/>
</dbReference>
<dbReference type="AlphaFoldDB" id="A0A558HKE3"/>
<gene>
    <name evidence="2" type="ORF">FQP86_10810</name>
</gene>
<proteinExistence type="predicted"/>
<evidence type="ECO:0000313" key="3">
    <source>
        <dbReference type="Proteomes" id="UP000319941"/>
    </source>
</evidence>
<dbReference type="OrthoDB" id="6064495at2"/>
<dbReference type="InterPro" id="IPR027417">
    <property type="entry name" value="P-loop_NTPase"/>
</dbReference>
<keyword evidence="3" id="KW-1185">Reference proteome</keyword>
<dbReference type="PANTHER" id="PTHR46312:SF2">
    <property type="entry name" value="NUCLEOTIDE-BINDING OLIGOMERIZATION DOMAIN-CONTAINING PROTEIN 2-LIKE"/>
    <property type="match status" value="1"/>
</dbReference>
<dbReference type="SUPFAM" id="SSF52540">
    <property type="entry name" value="P-loop containing nucleoside triphosphate hydrolases"/>
    <property type="match status" value="1"/>
</dbReference>
<protein>
    <submittedName>
        <fullName evidence="2">NACHT domain-containing protein</fullName>
    </submittedName>
</protein>
<organism evidence="2 3">
    <name type="scientific">Cobetia crustatorum</name>
    <dbReference type="NCBI Taxonomy" id="553385"/>
    <lineage>
        <taxon>Bacteria</taxon>
        <taxon>Pseudomonadati</taxon>
        <taxon>Pseudomonadota</taxon>
        <taxon>Gammaproteobacteria</taxon>
        <taxon>Oceanospirillales</taxon>
        <taxon>Halomonadaceae</taxon>
        <taxon>Cobetia</taxon>
    </lineage>
</organism>
<evidence type="ECO:0000313" key="2">
    <source>
        <dbReference type="EMBL" id="TVU69600.1"/>
    </source>
</evidence>
<dbReference type="EMBL" id="VNFH01000007">
    <property type="protein sequence ID" value="TVU69600.1"/>
    <property type="molecule type" value="Genomic_DNA"/>
</dbReference>
<feature type="domain" description="NACHT" evidence="1">
    <location>
        <begin position="129"/>
        <end position="269"/>
    </location>
</feature>
<dbReference type="Pfam" id="PF05729">
    <property type="entry name" value="NACHT"/>
    <property type="match status" value="1"/>
</dbReference>
<dbReference type="InterPro" id="IPR007111">
    <property type="entry name" value="NACHT_NTPase"/>
</dbReference>
<reference evidence="2 3" key="1">
    <citation type="submission" date="2019-07" db="EMBL/GenBank/DDBJ databases">
        <title>Diversity of Bacteria from Kongsfjorden, Arctic.</title>
        <authorList>
            <person name="Yu Y."/>
        </authorList>
    </citation>
    <scope>NUCLEOTIDE SEQUENCE [LARGE SCALE GENOMIC DNA]</scope>
    <source>
        <strain evidence="2 3">SM1923</strain>
    </source>
</reference>
<accession>A0A558HKE3</accession>
<sequence length="670" mass="76627">MSAYSYFDRRILIMSGIEKQVVASALKASGGFLSILLSGRINELRSWAHDRELRSKLSNDKFKCVIKGYLMNLSGQVNEITSIAFPQRKLLMSDAYEPLNLYFYCGSSDQEKLIACEDIVNSNARNFVIIDDAGMGKSTFSKFLVSRILLTSHKVPVLFELRKINFDLSLEDNLAANLDEPGKPFDRNLFYKMLREGLLYIVLDGFDEVELEKQNDLAQQIFTLSSVIKSGNIVLTIRPQDSIPHILNAISLRFKSFTTDQVASLLDRYDTVADTDIGKRLMPEIERIPEKFIESPLLVSLIYRTYGVNNTVSEKITTFYDEVFNALYKGHDLVNKNGYIRQKKSQLDFESFRKLLRALSFYMMVQKKSSFVNENEAISFVDKAIELCDVSPNTSRNYLDDLLVSVPLMQRDGSEIKFIHKTVLEYFAAEYIVLNKSSEAMVQRLFSSNLFPALRKVFDFVYELNADLYDSAITLKLAELTLQQEKSNSDVSSAISTMLLFRNAKIGFWKESEYAAVNEEFSAFPSLNEACLIKTPYKSISYTYAVYKGERYFLAIAHGFNGLNHHSIAEEAITTTLKWRGEEIDTLDCFREIYDIIGESVWVDMNSNMFDSIVHGRSYIMRLVKNATRIGRFNAGNSIRVLCPEKAKEVIEKVNRRKRHDDDIMSLLSL</sequence>
<comment type="caution">
    <text evidence="2">The sequence shown here is derived from an EMBL/GenBank/DDBJ whole genome shotgun (WGS) entry which is preliminary data.</text>
</comment>